<comment type="catalytic activity">
    <reaction evidence="8">
        <text>Mo-molybdopterin + GTP + H(+) = Mo-molybdopterin guanine dinucleotide + diphosphate</text>
        <dbReference type="Rhea" id="RHEA:34243"/>
        <dbReference type="ChEBI" id="CHEBI:15378"/>
        <dbReference type="ChEBI" id="CHEBI:33019"/>
        <dbReference type="ChEBI" id="CHEBI:37565"/>
        <dbReference type="ChEBI" id="CHEBI:71302"/>
        <dbReference type="ChEBI" id="CHEBI:71310"/>
        <dbReference type="EC" id="2.7.7.77"/>
    </reaction>
</comment>
<organism evidence="10 11">
    <name type="scientific">Ancylobacter novellus</name>
    <name type="common">Thiobacillus novellus</name>
    <dbReference type="NCBI Taxonomy" id="921"/>
    <lineage>
        <taxon>Bacteria</taxon>
        <taxon>Pseudomonadati</taxon>
        <taxon>Pseudomonadota</taxon>
        <taxon>Alphaproteobacteria</taxon>
        <taxon>Hyphomicrobiales</taxon>
        <taxon>Xanthobacteraceae</taxon>
        <taxon>Ancylobacter</taxon>
    </lineage>
</organism>
<dbReference type="Proteomes" id="UP000248887">
    <property type="component" value="Unassembled WGS sequence"/>
</dbReference>
<accession>A0A2W5R3E2</accession>
<feature type="binding site" evidence="8">
    <location>
        <begin position="10"/>
        <end position="12"/>
    </location>
    <ligand>
        <name>GTP</name>
        <dbReference type="ChEBI" id="CHEBI:37565"/>
    </ligand>
</feature>
<keyword evidence="2 8" id="KW-0808">Transferase</keyword>
<comment type="function">
    <text evidence="8">Transfers a GMP moiety from GTP to Mo-molybdopterin (Mo-MPT) cofactor (Moco or molybdenum cofactor) to form Mo-molybdopterin guanine dinucleotide (Mo-MGD) cofactor.</text>
</comment>
<keyword evidence="6 8" id="KW-0342">GTP-binding</keyword>
<dbReference type="EC" id="2.7.7.77" evidence="8"/>
<evidence type="ECO:0000256" key="3">
    <source>
        <dbReference type="ARBA" id="ARBA00022723"/>
    </source>
</evidence>
<dbReference type="EMBL" id="QFQD01000022">
    <property type="protein sequence ID" value="PZQ83219.1"/>
    <property type="molecule type" value="Genomic_DNA"/>
</dbReference>
<comment type="caution">
    <text evidence="10">The sequence shown here is derived from an EMBL/GenBank/DDBJ whole genome shotgun (WGS) entry which is preliminary data.</text>
</comment>
<gene>
    <name evidence="8" type="primary">mobA</name>
    <name evidence="10" type="ORF">DI549_08885</name>
</gene>
<reference evidence="10 11" key="1">
    <citation type="submission" date="2017-08" db="EMBL/GenBank/DDBJ databases">
        <title>Infants hospitalized years apart are colonized by the same room-sourced microbial strains.</title>
        <authorList>
            <person name="Brooks B."/>
            <person name="Olm M.R."/>
            <person name="Firek B.A."/>
            <person name="Baker R."/>
            <person name="Thomas B.C."/>
            <person name="Morowitz M.J."/>
            <person name="Banfield J.F."/>
        </authorList>
    </citation>
    <scope>NUCLEOTIDE SEQUENCE [LARGE SCALE GENOMIC DNA]</scope>
    <source>
        <strain evidence="10">S2_005_001_R2_27</strain>
    </source>
</reference>
<dbReference type="PANTHER" id="PTHR19136">
    <property type="entry name" value="MOLYBDENUM COFACTOR GUANYLYLTRANSFERASE"/>
    <property type="match status" value="1"/>
</dbReference>
<comment type="subcellular location">
    <subcellularLocation>
        <location evidence="8">Cytoplasm</location>
    </subcellularLocation>
</comment>
<dbReference type="CDD" id="cd02503">
    <property type="entry name" value="MobA"/>
    <property type="match status" value="1"/>
</dbReference>
<dbReference type="SUPFAM" id="SSF53448">
    <property type="entry name" value="Nucleotide-diphospho-sugar transferases"/>
    <property type="match status" value="1"/>
</dbReference>
<feature type="domain" description="MobA-like NTP transferase" evidence="9">
    <location>
        <begin position="7"/>
        <end position="163"/>
    </location>
</feature>
<feature type="binding site" evidence="8">
    <location>
        <position position="103"/>
    </location>
    <ligand>
        <name>GTP</name>
        <dbReference type="ChEBI" id="CHEBI:37565"/>
    </ligand>
</feature>
<evidence type="ECO:0000256" key="8">
    <source>
        <dbReference type="HAMAP-Rule" id="MF_00316"/>
    </source>
</evidence>
<keyword evidence="10" id="KW-0548">Nucleotidyltransferase</keyword>
<dbReference type="Pfam" id="PF12804">
    <property type="entry name" value="NTP_transf_3"/>
    <property type="match status" value="1"/>
</dbReference>
<feature type="binding site" evidence="8">
    <location>
        <position position="51"/>
    </location>
    <ligand>
        <name>GTP</name>
        <dbReference type="ChEBI" id="CHEBI:37565"/>
    </ligand>
</feature>
<keyword evidence="3 8" id="KW-0479">Metal-binding</keyword>
<dbReference type="NCBIfam" id="TIGR02665">
    <property type="entry name" value="molyb_mobA"/>
    <property type="match status" value="1"/>
</dbReference>
<keyword evidence="4 8" id="KW-0547">Nucleotide-binding</keyword>
<dbReference type="AlphaFoldDB" id="A0A2W5R3E2"/>
<keyword evidence="5 8" id="KW-0460">Magnesium</keyword>
<proteinExistence type="inferred from homology"/>
<comment type="cofactor">
    <cofactor evidence="8">
        <name>Mg(2+)</name>
        <dbReference type="ChEBI" id="CHEBI:18420"/>
    </cofactor>
</comment>
<evidence type="ECO:0000256" key="4">
    <source>
        <dbReference type="ARBA" id="ARBA00022741"/>
    </source>
</evidence>
<protein>
    <recommendedName>
        <fullName evidence="8">Molybdenum cofactor guanylyltransferase</fullName>
        <shortName evidence="8">MoCo guanylyltransferase</shortName>
        <ecNumber evidence="8">2.7.7.77</ecNumber>
    </recommendedName>
    <alternativeName>
        <fullName evidence="8">GTP:molybdopterin guanylyltransferase</fullName>
    </alternativeName>
    <alternativeName>
        <fullName evidence="8">Mo-MPT guanylyltransferase</fullName>
    </alternativeName>
    <alternativeName>
        <fullName evidence="8">Molybdopterin guanylyltransferase</fullName>
    </alternativeName>
    <alternativeName>
        <fullName evidence="8">Molybdopterin-guanine dinucleotide synthase</fullName>
        <shortName evidence="8">MGD synthase</shortName>
    </alternativeName>
</protein>
<name>A0A2W5R3E2_ANCNO</name>
<comment type="subunit">
    <text evidence="8">Monomer.</text>
</comment>
<evidence type="ECO:0000256" key="6">
    <source>
        <dbReference type="ARBA" id="ARBA00023134"/>
    </source>
</evidence>
<sequence length="204" mass="21593">MRRKPICLILAGGLSRRMGGGDKAMKTLGGDTILSRIARRLAPQVSVLWLNANGDTERFGLDLPVVPDSLPDTPGPLAGVLAGLDHAAAHPSTSSHVLTVPADCPFLPDDLVTRLVLAAGDTGSACAASGGRVHGVVGLWPVAGRESLRHLLVEEGVRRVDGWLERARAARVEWPALPYDPFFNVNTPEDLATAEDILKAYPTA</sequence>
<evidence type="ECO:0000256" key="2">
    <source>
        <dbReference type="ARBA" id="ARBA00022679"/>
    </source>
</evidence>
<dbReference type="GO" id="GO:0046872">
    <property type="term" value="F:metal ion binding"/>
    <property type="evidence" value="ECO:0007669"/>
    <property type="project" value="UniProtKB-KW"/>
</dbReference>
<dbReference type="GO" id="GO:0005737">
    <property type="term" value="C:cytoplasm"/>
    <property type="evidence" value="ECO:0007669"/>
    <property type="project" value="UniProtKB-SubCell"/>
</dbReference>
<dbReference type="GO" id="GO:0061603">
    <property type="term" value="F:molybdenum cofactor guanylyltransferase activity"/>
    <property type="evidence" value="ECO:0007669"/>
    <property type="project" value="UniProtKB-EC"/>
</dbReference>
<dbReference type="InterPro" id="IPR013482">
    <property type="entry name" value="Molybde_CF_guanTrfase"/>
</dbReference>
<evidence type="ECO:0000256" key="5">
    <source>
        <dbReference type="ARBA" id="ARBA00022842"/>
    </source>
</evidence>
<evidence type="ECO:0000256" key="1">
    <source>
        <dbReference type="ARBA" id="ARBA00022490"/>
    </source>
</evidence>
<keyword evidence="1 8" id="KW-0963">Cytoplasm</keyword>
<evidence type="ECO:0000259" key="9">
    <source>
        <dbReference type="Pfam" id="PF12804"/>
    </source>
</evidence>
<evidence type="ECO:0000313" key="10">
    <source>
        <dbReference type="EMBL" id="PZQ83219.1"/>
    </source>
</evidence>
<comment type="domain">
    <text evidence="8">The N-terminal domain determines nucleotide recognition and specific binding, while the C-terminal domain determines the specific binding to the target protein.</text>
</comment>
<evidence type="ECO:0000313" key="11">
    <source>
        <dbReference type="Proteomes" id="UP000248887"/>
    </source>
</evidence>
<keyword evidence="7 8" id="KW-0501">Molybdenum cofactor biosynthesis</keyword>
<feature type="binding site" evidence="8">
    <location>
        <position position="103"/>
    </location>
    <ligand>
        <name>Mg(2+)</name>
        <dbReference type="ChEBI" id="CHEBI:18420"/>
    </ligand>
</feature>
<dbReference type="InterPro" id="IPR029044">
    <property type="entry name" value="Nucleotide-diphossugar_trans"/>
</dbReference>
<dbReference type="GO" id="GO:0005525">
    <property type="term" value="F:GTP binding"/>
    <property type="evidence" value="ECO:0007669"/>
    <property type="project" value="UniProtKB-UniRule"/>
</dbReference>
<dbReference type="InterPro" id="IPR025877">
    <property type="entry name" value="MobA-like_NTP_Trfase"/>
</dbReference>
<dbReference type="PANTHER" id="PTHR19136:SF81">
    <property type="entry name" value="MOLYBDENUM COFACTOR GUANYLYLTRANSFERASE"/>
    <property type="match status" value="1"/>
</dbReference>
<dbReference type="HAMAP" id="MF_00316">
    <property type="entry name" value="MobA"/>
    <property type="match status" value="1"/>
</dbReference>
<comment type="similarity">
    <text evidence="8">Belongs to the MobA family.</text>
</comment>
<dbReference type="GO" id="GO:1902758">
    <property type="term" value="P:bis(molybdopterin guanine dinucleotide)molybdenum biosynthetic process"/>
    <property type="evidence" value="ECO:0007669"/>
    <property type="project" value="TreeGrafter"/>
</dbReference>
<evidence type="ECO:0000256" key="7">
    <source>
        <dbReference type="ARBA" id="ARBA00023150"/>
    </source>
</evidence>
<dbReference type="Gene3D" id="3.90.550.10">
    <property type="entry name" value="Spore Coat Polysaccharide Biosynthesis Protein SpsA, Chain A"/>
    <property type="match status" value="1"/>
</dbReference>
<feature type="binding site" evidence="8">
    <location>
        <position position="68"/>
    </location>
    <ligand>
        <name>GTP</name>
        <dbReference type="ChEBI" id="CHEBI:37565"/>
    </ligand>
</feature>
<feature type="binding site" evidence="8">
    <location>
        <position position="23"/>
    </location>
    <ligand>
        <name>GTP</name>
        <dbReference type="ChEBI" id="CHEBI:37565"/>
    </ligand>
</feature>